<evidence type="ECO:0000313" key="2">
    <source>
        <dbReference type="Proteomes" id="UP000092993"/>
    </source>
</evidence>
<accession>A0A1C7MEI1</accession>
<reference evidence="1 2" key="1">
    <citation type="submission" date="2016-03" db="EMBL/GenBank/DDBJ databases">
        <title>Whole genome sequencing of Grifola frondosa 9006-11.</title>
        <authorList>
            <person name="Min B."/>
            <person name="Park H."/>
            <person name="Kim J.-G."/>
            <person name="Cho H."/>
            <person name="Oh Y.-L."/>
            <person name="Kong W.-S."/>
            <person name="Choi I.-G."/>
        </authorList>
    </citation>
    <scope>NUCLEOTIDE SEQUENCE [LARGE SCALE GENOMIC DNA]</scope>
    <source>
        <strain evidence="1 2">9006-11</strain>
    </source>
</reference>
<dbReference type="AlphaFoldDB" id="A0A1C7MEI1"/>
<keyword evidence="2" id="KW-1185">Reference proteome</keyword>
<dbReference type="Proteomes" id="UP000092993">
    <property type="component" value="Unassembled WGS sequence"/>
</dbReference>
<comment type="caution">
    <text evidence="1">The sequence shown here is derived from an EMBL/GenBank/DDBJ whole genome shotgun (WGS) entry which is preliminary data.</text>
</comment>
<proteinExistence type="predicted"/>
<evidence type="ECO:0000313" key="1">
    <source>
        <dbReference type="EMBL" id="OBZ74809.1"/>
    </source>
</evidence>
<name>A0A1C7MEI1_GRIFR</name>
<protein>
    <submittedName>
        <fullName evidence="1">Uncharacterized protein</fullName>
    </submittedName>
</protein>
<organism evidence="1 2">
    <name type="scientific">Grifola frondosa</name>
    <name type="common">Maitake</name>
    <name type="synonym">Polyporus frondosus</name>
    <dbReference type="NCBI Taxonomy" id="5627"/>
    <lineage>
        <taxon>Eukaryota</taxon>
        <taxon>Fungi</taxon>
        <taxon>Dikarya</taxon>
        <taxon>Basidiomycota</taxon>
        <taxon>Agaricomycotina</taxon>
        <taxon>Agaricomycetes</taxon>
        <taxon>Polyporales</taxon>
        <taxon>Grifolaceae</taxon>
        <taxon>Grifola</taxon>
    </lineage>
</organism>
<gene>
    <name evidence="1" type="ORF">A0H81_05204</name>
</gene>
<dbReference type="EMBL" id="LUGG01000005">
    <property type="protein sequence ID" value="OBZ74809.1"/>
    <property type="molecule type" value="Genomic_DNA"/>
</dbReference>
<sequence>MATRYGSFRFDPSDDADIIFRSSEASDLVPGSPIDRDDPALFDLHGPPYELPNLHMVSESGIFLCAARDRAAAHAWRRSGARGRS</sequence>